<dbReference type="PANTHER" id="PTHR42801:SF7">
    <property type="entry name" value="SLL1159 PROTEIN"/>
    <property type="match status" value="1"/>
</dbReference>
<feature type="chain" id="PRO_5020524519" description="thioredoxin-dependent peroxiredoxin" evidence="12">
    <location>
        <begin position="20"/>
        <end position="209"/>
    </location>
</feature>
<dbReference type="EC" id="1.11.1.24" evidence="2"/>
<comment type="similarity">
    <text evidence="9">Belongs to the peroxiredoxin family. BCP/PrxQ subfamily.</text>
</comment>
<evidence type="ECO:0000256" key="5">
    <source>
        <dbReference type="ARBA" id="ARBA00023002"/>
    </source>
</evidence>
<evidence type="ECO:0000313" key="14">
    <source>
        <dbReference type="EMBL" id="TDQ49485.1"/>
    </source>
</evidence>
<sequence>MQKFIGALMALFTSVVIQAADIAENAESVRPILVGQTIPDVVFWQADGKPVKARALAATKPSIVVFYRGGWCPYCNTQLQQLKDIEPQLQALGYQLIAVSPELPDTLRTMEQERKLGYQLISDYRLEAAKAFGIAFRVDPAYAKMAEEKVNAKLQKYAGETLYTLPVPAVFVLDTDGVVQFQYVNPNYRVRLHSELLLTAARLARQASK</sequence>
<dbReference type="InterPro" id="IPR013766">
    <property type="entry name" value="Thioredoxin_domain"/>
</dbReference>
<dbReference type="Proteomes" id="UP000295375">
    <property type="component" value="Unassembled WGS sequence"/>
</dbReference>
<dbReference type="GO" id="GO:0034599">
    <property type="term" value="P:cellular response to oxidative stress"/>
    <property type="evidence" value="ECO:0007669"/>
    <property type="project" value="TreeGrafter"/>
</dbReference>
<dbReference type="GO" id="GO:0005737">
    <property type="term" value="C:cytoplasm"/>
    <property type="evidence" value="ECO:0007669"/>
    <property type="project" value="TreeGrafter"/>
</dbReference>
<reference evidence="14 15" key="1">
    <citation type="submission" date="2019-03" db="EMBL/GenBank/DDBJ databases">
        <title>Genomic Encyclopedia of Type Strains, Phase IV (KMG-IV): sequencing the most valuable type-strain genomes for metagenomic binning, comparative biology and taxonomic classification.</title>
        <authorList>
            <person name="Goeker M."/>
        </authorList>
    </citation>
    <scope>NUCLEOTIDE SEQUENCE [LARGE SCALE GENOMIC DNA]</scope>
    <source>
        <strain evidence="14 15">DSM 103792</strain>
    </source>
</reference>
<organism evidence="14 15">
    <name type="scientific">Permianibacter aggregans</name>
    <dbReference type="NCBI Taxonomy" id="1510150"/>
    <lineage>
        <taxon>Bacteria</taxon>
        <taxon>Pseudomonadati</taxon>
        <taxon>Pseudomonadota</taxon>
        <taxon>Gammaproteobacteria</taxon>
        <taxon>Pseudomonadales</taxon>
        <taxon>Pseudomonadaceae</taxon>
        <taxon>Permianibacter</taxon>
    </lineage>
</organism>
<keyword evidence="12" id="KW-0732">Signal</keyword>
<dbReference type="PROSITE" id="PS51352">
    <property type="entry name" value="THIOREDOXIN_2"/>
    <property type="match status" value="1"/>
</dbReference>
<evidence type="ECO:0000313" key="15">
    <source>
        <dbReference type="Proteomes" id="UP000295375"/>
    </source>
</evidence>
<evidence type="ECO:0000256" key="11">
    <source>
        <dbReference type="ARBA" id="ARBA00049091"/>
    </source>
</evidence>
<proteinExistence type="inferred from homology"/>
<dbReference type="RefSeq" id="WP_133589114.1">
    <property type="nucleotide sequence ID" value="NZ_CP037953.1"/>
</dbReference>
<dbReference type="AlphaFoldDB" id="A0A4R6UVK7"/>
<name>A0A4R6UVK7_9GAMM</name>
<keyword evidence="4" id="KW-0049">Antioxidant</keyword>
<dbReference type="CDD" id="cd02970">
    <property type="entry name" value="PRX_like2"/>
    <property type="match status" value="1"/>
</dbReference>
<comment type="catalytic activity">
    <reaction evidence="11">
        <text>a hydroperoxide + [thioredoxin]-dithiol = an alcohol + [thioredoxin]-disulfide + H2O</text>
        <dbReference type="Rhea" id="RHEA:62620"/>
        <dbReference type="Rhea" id="RHEA-COMP:10698"/>
        <dbReference type="Rhea" id="RHEA-COMP:10700"/>
        <dbReference type="ChEBI" id="CHEBI:15377"/>
        <dbReference type="ChEBI" id="CHEBI:29950"/>
        <dbReference type="ChEBI" id="CHEBI:30879"/>
        <dbReference type="ChEBI" id="CHEBI:35924"/>
        <dbReference type="ChEBI" id="CHEBI:50058"/>
        <dbReference type="EC" id="1.11.1.24"/>
    </reaction>
</comment>
<evidence type="ECO:0000256" key="4">
    <source>
        <dbReference type="ARBA" id="ARBA00022862"/>
    </source>
</evidence>
<comment type="caution">
    <text evidence="14">The sequence shown here is derived from an EMBL/GenBank/DDBJ whole genome shotgun (WGS) entry which is preliminary data.</text>
</comment>
<comment type="function">
    <text evidence="1">Thiol-specific peroxidase that catalyzes the reduction of hydrogen peroxide and organic hydroperoxides to water and alcohols, respectively. Plays a role in cell protection against oxidative stress by detoxifying peroxides and as sensor of hydrogen peroxide-mediated signaling events.</text>
</comment>
<evidence type="ECO:0000256" key="2">
    <source>
        <dbReference type="ARBA" id="ARBA00013017"/>
    </source>
</evidence>
<evidence type="ECO:0000256" key="7">
    <source>
        <dbReference type="ARBA" id="ARBA00023284"/>
    </source>
</evidence>
<evidence type="ECO:0000256" key="1">
    <source>
        <dbReference type="ARBA" id="ARBA00003330"/>
    </source>
</evidence>
<keyword evidence="5" id="KW-0560">Oxidoreductase</keyword>
<dbReference type="InterPro" id="IPR050924">
    <property type="entry name" value="Peroxiredoxin_BCP/PrxQ"/>
</dbReference>
<dbReference type="SUPFAM" id="SSF52833">
    <property type="entry name" value="Thioredoxin-like"/>
    <property type="match status" value="1"/>
</dbReference>
<evidence type="ECO:0000256" key="9">
    <source>
        <dbReference type="ARBA" id="ARBA00038489"/>
    </source>
</evidence>
<evidence type="ECO:0000256" key="12">
    <source>
        <dbReference type="SAM" id="SignalP"/>
    </source>
</evidence>
<dbReference type="PANTHER" id="PTHR42801">
    <property type="entry name" value="THIOREDOXIN-DEPENDENT PEROXIDE REDUCTASE"/>
    <property type="match status" value="1"/>
</dbReference>
<dbReference type="Pfam" id="PF00578">
    <property type="entry name" value="AhpC-TSA"/>
    <property type="match status" value="1"/>
</dbReference>
<feature type="signal peptide" evidence="12">
    <location>
        <begin position="1"/>
        <end position="19"/>
    </location>
</feature>
<evidence type="ECO:0000259" key="13">
    <source>
        <dbReference type="PROSITE" id="PS51352"/>
    </source>
</evidence>
<dbReference type="Gene3D" id="3.40.30.10">
    <property type="entry name" value="Glutaredoxin"/>
    <property type="match status" value="1"/>
</dbReference>
<keyword evidence="6" id="KW-1015">Disulfide bond</keyword>
<evidence type="ECO:0000256" key="6">
    <source>
        <dbReference type="ARBA" id="ARBA00023157"/>
    </source>
</evidence>
<dbReference type="InterPro" id="IPR000866">
    <property type="entry name" value="AhpC/TSA"/>
</dbReference>
<feature type="domain" description="Thioredoxin" evidence="13">
    <location>
        <begin position="32"/>
        <end position="206"/>
    </location>
</feature>
<dbReference type="InterPro" id="IPR036249">
    <property type="entry name" value="Thioredoxin-like_sf"/>
</dbReference>
<keyword evidence="7" id="KW-0676">Redox-active center</keyword>
<keyword evidence="15" id="KW-1185">Reference proteome</keyword>
<dbReference type="OrthoDB" id="9809746at2"/>
<dbReference type="GO" id="GO:0008379">
    <property type="term" value="F:thioredoxin peroxidase activity"/>
    <property type="evidence" value="ECO:0007669"/>
    <property type="project" value="TreeGrafter"/>
</dbReference>
<protein>
    <recommendedName>
        <fullName evidence="2">thioredoxin-dependent peroxiredoxin</fullName>
        <ecNumber evidence="2">1.11.1.24</ecNumber>
    </recommendedName>
    <alternativeName>
        <fullName evidence="8">Thioredoxin peroxidase</fullName>
    </alternativeName>
    <alternativeName>
        <fullName evidence="10">Thioredoxin-dependent peroxiredoxin Bcp</fullName>
    </alternativeName>
</protein>
<keyword evidence="3" id="KW-0575">Peroxidase</keyword>
<dbReference type="GO" id="GO:0045454">
    <property type="term" value="P:cell redox homeostasis"/>
    <property type="evidence" value="ECO:0007669"/>
    <property type="project" value="TreeGrafter"/>
</dbReference>
<evidence type="ECO:0000256" key="8">
    <source>
        <dbReference type="ARBA" id="ARBA00032824"/>
    </source>
</evidence>
<evidence type="ECO:0000256" key="10">
    <source>
        <dbReference type="ARBA" id="ARBA00042639"/>
    </source>
</evidence>
<gene>
    <name evidence="14" type="ORF">EV696_104191</name>
</gene>
<dbReference type="EMBL" id="SNYM01000004">
    <property type="protein sequence ID" value="TDQ49485.1"/>
    <property type="molecule type" value="Genomic_DNA"/>
</dbReference>
<accession>A0A4R6UVK7</accession>
<evidence type="ECO:0000256" key="3">
    <source>
        <dbReference type="ARBA" id="ARBA00022559"/>
    </source>
</evidence>